<dbReference type="SUPFAM" id="SSF53335">
    <property type="entry name" value="S-adenosyl-L-methionine-dependent methyltransferases"/>
    <property type="match status" value="1"/>
</dbReference>
<gene>
    <name evidence="2" type="ORF">CP965_10990</name>
</gene>
<feature type="domain" description="Methyltransferase" evidence="1">
    <location>
        <begin position="56"/>
        <end position="191"/>
    </location>
</feature>
<dbReference type="AlphaFoldDB" id="A0A4Q1AU60"/>
<dbReference type="EMBL" id="NXIE01000004">
    <property type="protein sequence ID" value="RXK12283.1"/>
    <property type="molecule type" value="Genomic_DNA"/>
</dbReference>
<evidence type="ECO:0000313" key="3">
    <source>
        <dbReference type="Proteomes" id="UP000289718"/>
    </source>
</evidence>
<sequence>MNNNFDITYETCGITDVETFYKEKFAHNVSYDIEESLLYEYNILNLKQMYIYDYIKPNSKVLDFGCGSGTFKILKKLNCYLVGVDMSSKAVEYAKTLNQYDEAYSLDIFDTFFDKYINSFDYIISSDVFGHIEFKDKDNVIKRLKSLLKENGTMIHGIETGDIKYSEMTKEQRKSFAIVDGHIGMESEENTRKRFKQFFNHVDVYTPYGIINDLDEIIKQNESYDVSYLDQNLMEYLKNNRSNKFFLDAFNISQYCAHKAYEYNVPKNTFFNLYGFSFLISSDNKIIKNTNTYPKSHIQFSSDFYQEELLENKKFRWSKPYSYIYLNNISSITFEIKSYIPAYTQKEQNITLVLNNKKIEKLTFNSEVQTLSYTLTNQEKSKNLLLEFYADSNFTPMLFEENSNDNRILAFNLSIISKELM</sequence>
<dbReference type="InterPro" id="IPR025714">
    <property type="entry name" value="Methyltranfer_dom"/>
</dbReference>
<dbReference type="OrthoDB" id="9791837at2"/>
<evidence type="ECO:0000259" key="1">
    <source>
        <dbReference type="Pfam" id="PF13847"/>
    </source>
</evidence>
<protein>
    <recommendedName>
        <fullName evidence="1">Methyltransferase domain-containing protein</fullName>
    </recommendedName>
</protein>
<dbReference type="Pfam" id="PF13847">
    <property type="entry name" value="Methyltransf_31"/>
    <property type="match status" value="1"/>
</dbReference>
<dbReference type="Gene3D" id="3.40.50.150">
    <property type="entry name" value="Vaccinia Virus protein VP39"/>
    <property type="match status" value="1"/>
</dbReference>
<organism evidence="2 3">
    <name type="scientific">Halarcobacter mediterraneus</name>
    <dbReference type="NCBI Taxonomy" id="2023153"/>
    <lineage>
        <taxon>Bacteria</taxon>
        <taxon>Pseudomonadati</taxon>
        <taxon>Campylobacterota</taxon>
        <taxon>Epsilonproteobacteria</taxon>
        <taxon>Campylobacterales</taxon>
        <taxon>Arcobacteraceae</taxon>
        <taxon>Halarcobacter</taxon>
    </lineage>
</organism>
<dbReference type="RefSeq" id="WP_129062151.1">
    <property type="nucleotide sequence ID" value="NZ_NXIE01000004.1"/>
</dbReference>
<accession>A0A4Q1AU60</accession>
<proteinExistence type="predicted"/>
<dbReference type="InterPro" id="IPR029063">
    <property type="entry name" value="SAM-dependent_MTases_sf"/>
</dbReference>
<dbReference type="CDD" id="cd02440">
    <property type="entry name" value="AdoMet_MTases"/>
    <property type="match status" value="1"/>
</dbReference>
<name>A0A4Q1AU60_9BACT</name>
<dbReference type="PANTHER" id="PTHR43861">
    <property type="entry name" value="TRANS-ACONITATE 2-METHYLTRANSFERASE-RELATED"/>
    <property type="match status" value="1"/>
</dbReference>
<reference evidence="2 3" key="1">
    <citation type="submission" date="2017-09" db="EMBL/GenBank/DDBJ databases">
        <title>Genomics of the genus Arcobacter.</title>
        <authorList>
            <person name="Perez-Cataluna A."/>
            <person name="Figueras M.J."/>
            <person name="Salas-Masso N."/>
        </authorList>
    </citation>
    <scope>NUCLEOTIDE SEQUENCE [LARGE SCALE GENOMIC DNA]</scope>
    <source>
        <strain evidence="2 3">F156-34</strain>
    </source>
</reference>
<evidence type="ECO:0000313" key="2">
    <source>
        <dbReference type="EMBL" id="RXK12283.1"/>
    </source>
</evidence>
<keyword evidence="3" id="KW-1185">Reference proteome</keyword>
<comment type="caution">
    <text evidence="2">The sequence shown here is derived from an EMBL/GenBank/DDBJ whole genome shotgun (WGS) entry which is preliminary data.</text>
</comment>
<dbReference type="Proteomes" id="UP000289718">
    <property type="component" value="Unassembled WGS sequence"/>
</dbReference>